<evidence type="ECO:0000313" key="1">
    <source>
        <dbReference type="EMBL" id="EME85159.1"/>
    </source>
</evidence>
<dbReference type="EMBL" id="KB446557">
    <property type="protein sequence ID" value="EME85159.1"/>
    <property type="molecule type" value="Genomic_DNA"/>
</dbReference>
<dbReference type="AlphaFoldDB" id="M3A1W4"/>
<sequence length="273" mass="31251">MSDLGVISIEDSLNHEIPYKHSAWIFQNLCNQPKQVGLSALQEDPIRMLMVPGNSTRLNPSWFHDESDLRALKTARRNRIPYSEVKKDCLFAYWTNAAPDRSNSTKACCQSLRISASLREHSRASSSERRTGMRKLQTRFDSVWLGSRAIWFGKSVPVRIIPFILTAMGHIFALSHPESNKNIRPVRSLAFPLLTATTSFFFPVHLLRKMSFISEAEILALLDLTEEDMLWLIQGLISGTLWMIGEFADDDDGFYEEGMIEDNFDKTWELLAY</sequence>
<dbReference type="Proteomes" id="UP000016932">
    <property type="component" value="Unassembled WGS sequence"/>
</dbReference>
<dbReference type="RefSeq" id="XP_007925624.1">
    <property type="nucleotide sequence ID" value="XM_007927433.1"/>
</dbReference>
<dbReference type="KEGG" id="pfj:MYCFIDRAFT_174005"/>
<accession>M3A1W4</accession>
<dbReference type="GeneID" id="19333113"/>
<proteinExistence type="predicted"/>
<gene>
    <name evidence="1" type="ORF">MYCFIDRAFT_174005</name>
</gene>
<name>M3A1W4_PSEFD</name>
<reference evidence="1 2" key="1">
    <citation type="journal article" date="2012" name="PLoS Pathog.">
        <title>Diverse lifestyles and strategies of plant pathogenesis encoded in the genomes of eighteen Dothideomycetes fungi.</title>
        <authorList>
            <person name="Ohm R.A."/>
            <person name="Feau N."/>
            <person name="Henrissat B."/>
            <person name="Schoch C.L."/>
            <person name="Horwitz B.A."/>
            <person name="Barry K.W."/>
            <person name="Condon B.J."/>
            <person name="Copeland A.C."/>
            <person name="Dhillon B."/>
            <person name="Glaser F."/>
            <person name="Hesse C.N."/>
            <person name="Kosti I."/>
            <person name="LaButti K."/>
            <person name="Lindquist E.A."/>
            <person name="Lucas S."/>
            <person name="Salamov A.A."/>
            <person name="Bradshaw R.E."/>
            <person name="Ciuffetti L."/>
            <person name="Hamelin R.C."/>
            <person name="Kema G.H.J."/>
            <person name="Lawrence C."/>
            <person name="Scott J.A."/>
            <person name="Spatafora J.W."/>
            <person name="Turgeon B.G."/>
            <person name="de Wit P.J.G.M."/>
            <person name="Zhong S."/>
            <person name="Goodwin S.B."/>
            <person name="Grigoriev I.V."/>
        </authorList>
    </citation>
    <scope>NUCLEOTIDE SEQUENCE [LARGE SCALE GENOMIC DNA]</scope>
    <source>
        <strain evidence="1 2">CIRAD86</strain>
    </source>
</reference>
<keyword evidence="2" id="KW-1185">Reference proteome</keyword>
<dbReference type="OrthoDB" id="3650071at2759"/>
<organism evidence="1 2">
    <name type="scientific">Pseudocercospora fijiensis (strain CIRAD86)</name>
    <name type="common">Black leaf streak disease fungus</name>
    <name type="synonym">Mycosphaerella fijiensis</name>
    <dbReference type="NCBI Taxonomy" id="383855"/>
    <lineage>
        <taxon>Eukaryota</taxon>
        <taxon>Fungi</taxon>
        <taxon>Dikarya</taxon>
        <taxon>Ascomycota</taxon>
        <taxon>Pezizomycotina</taxon>
        <taxon>Dothideomycetes</taxon>
        <taxon>Dothideomycetidae</taxon>
        <taxon>Mycosphaerellales</taxon>
        <taxon>Mycosphaerellaceae</taxon>
        <taxon>Pseudocercospora</taxon>
    </lineage>
</organism>
<dbReference type="VEuPathDB" id="FungiDB:MYCFIDRAFT_174005"/>
<protein>
    <submittedName>
        <fullName evidence="1">Uncharacterized protein</fullName>
    </submittedName>
</protein>
<dbReference type="HOGENOM" id="CLU_1019857_0_0_1"/>
<evidence type="ECO:0000313" key="2">
    <source>
        <dbReference type="Proteomes" id="UP000016932"/>
    </source>
</evidence>